<dbReference type="SUPFAM" id="SSF88723">
    <property type="entry name" value="PIN domain-like"/>
    <property type="match status" value="1"/>
</dbReference>
<dbReference type="OrthoDB" id="531354at2"/>
<dbReference type="InterPro" id="IPR029060">
    <property type="entry name" value="PIN-like_dom_sf"/>
</dbReference>
<keyword evidence="2" id="KW-1277">Toxin-antitoxin system</keyword>
<dbReference type="EMBL" id="JHEG04000001">
    <property type="protein sequence ID" value="KAF3887928.1"/>
    <property type="molecule type" value="Genomic_DNA"/>
</dbReference>
<dbReference type="CDD" id="cd18744">
    <property type="entry name" value="PIN_VapC4-5_FitB-like"/>
    <property type="match status" value="1"/>
</dbReference>
<keyword evidence="3" id="KW-0540">Nuclease</keyword>
<comment type="caution">
    <text evidence="10">The sequence shown here is derived from an EMBL/GenBank/DDBJ whole genome shotgun (WGS) entry which is preliminary data.</text>
</comment>
<dbReference type="InterPro" id="IPR002716">
    <property type="entry name" value="PIN_dom"/>
</dbReference>
<evidence type="ECO:0000256" key="4">
    <source>
        <dbReference type="ARBA" id="ARBA00022723"/>
    </source>
</evidence>
<dbReference type="Pfam" id="PF01850">
    <property type="entry name" value="PIN"/>
    <property type="match status" value="1"/>
</dbReference>
<comment type="similarity">
    <text evidence="7">Belongs to the PINc/VapC protein family.</text>
</comment>
<evidence type="ECO:0000256" key="6">
    <source>
        <dbReference type="ARBA" id="ARBA00022842"/>
    </source>
</evidence>
<dbReference type="STRING" id="1479485.DA73_0206820"/>
<evidence type="ECO:0000313" key="9">
    <source>
        <dbReference type="EMBL" id="KAF3887928.1"/>
    </source>
</evidence>
<evidence type="ECO:0000313" key="10">
    <source>
        <dbReference type="EMBL" id="KIE13112.1"/>
    </source>
</evidence>
<proteinExistence type="inferred from homology"/>
<dbReference type="PANTHER" id="PTHR33653">
    <property type="entry name" value="RIBONUCLEASE VAPC2"/>
    <property type="match status" value="1"/>
</dbReference>
<evidence type="ECO:0000256" key="7">
    <source>
        <dbReference type="ARBA" id="ARBA00038093"/>
    </source>
</evidence>
<keyword evidence="5" id="KW-0378">Hydrolase</keyword>
<evidence type="ECO:0000259" key="8">
    <source>
        <dbReference type="Pfam" id="PF01850"/>
    </source>
</evidence>
<dbReference type="GO" id="GO:0004518">
    <property type="term" value="F:nuclease activity"/>
    <property type="evidence" value="ECO:0007669"/>
    <property type="project" value="UniProtKB-KW"/>
</dbReference>
<dbReference type="EMBL" id="JHEG02000019">
    <property type="protein sequence ID" value="KIE13112.1"/>
    <property type="molecule type" value="Genomic_DNA"/>
</dbReference>
<evidence type="ECO:0000313" key="11">
    <source>
        <dbReference type="Proteomes" id="UP000029738"/>
    </source>
</evidence>
<dbReference type="Proteomes" id="UP000029738">
    <property type="component" value="Unassembled WGS sequence"/>
</dbReference>
<keyword evidence="4" id="KW-0479">Metal-binding</keyword>
<comment type="cofactor">
    <cofactor evidence="1">
        <name>Mg(2+)</name>
        <dbReference type="ChEBI" id="CHEBI:18420"/>
    </cofactor>
</comment>
<dbReference type="RefSeq" id="WP_038078437.1">
    <property type="nucleotide sequence ID" value="NZ_JHEG04000001.1"/>
</dbReference>
<dbReference type="PANTHER" id="PTHR33653:SF1">
    <property type="entry name" value="RIBONUCLEASE VAPC2"/>
    <property type="match status" value="1"/>
</dbReference>
<accession>A0A0C1NE79</accession>
<name>A0A0C1NE79_9CYAN</name>
<evidence type="ECO:0000256" key="2">
    <source>
        <dbReference type="ARBA" id="ARBA00022649"/>
    </source>
</evidence>
<dbReference type="GO" id="GO:0046872">
    <property type="term" value="F:metal ion binding"/>
    <property type="evidence" value="ECO:0007669"/>
    <property type="project" value="UniProtKB-KW"/>
</dbReference>
<evidence type="ECO:0000256" key="5">
    <source>
        <dbReference type="ARBA" id="ARBA00022801"/>
    </source>
</evidence>
<dbReference type="AlphaFoldDB" id="A0A0C1NE79"/>
<reference evidence="9" key="2">
    <citation type="submission" date="2019-11" db="EMBL/GenBank/DDBJ databases">
        <title>Improved Assembly of Tolypothrix boutellei genome.</title>
        <authorList>
            <person name="Sarangi A.N."/>
            <person name="Mukherjee M."/>
            <person name="Ghosh S."/>
            <person name="Singh D."/>
            <person name="Das A."/>
            <person name="Kant S."/>
            <person name="Prusty A."/>
            <person name="Tripathy S."/>
        </authorList>
    </citation>
    <scope>NUCLEOTIDE SEQUENCE</scope>
    <source>
        <strain evidence="9">VB521301</strain>
    </source>
</reference>
<dbReference type="Gene3D" id="3.40.50.1010">
    <property type="entry name" value="5'-nuclease"/>
    <property type="match status" value="1"/>
</dbReference>
<sequence>MKKALLDTNILSYFLRGKIEVVTKLNEYSQFYEYLTFSILSYYEIKSGLLYKDAKNLLSKFEELANESEILPLTVKTMNIASKIYVELRTKGLLIPPIDILIAASSIECGYLLVTANTKHFENISDLTVENWAE</sequence>
<keyword evidence="6" id="KW-0460">Magnesium</keyword>
<feature type="domain" description="PIN" evidence="8">
    <location>
        <begin position="5"/>
        <end position="124"/>
    </location>
</feature>
<dbReference type="InterPro" id="IPR050556">
    <property type="entry name" value="Type_II_TA_system_RNase"/>
</dbReference>
<keyword evidence="11" id="KW-1185">Reference proteome</keyword>
<dbReference type="GO" id="GO:0016787">
    <property type="term" value="F:hydrolase activity"/>
    <property type="evidence" value="ECO:0007669"/>
    <property type="project" value="UniProtKB-KW"/>
</dbReference>
<gene>
    <name evidence="10" type="ORF">DA73_0206820</name>
    <name evidence="9" type="ORF">DA73_0400022365</name>
</gene>
<protein>
    <submittedName>
        <fullName evidence="10">Twitching motility protein PilT</fullName>
    </submittedName>
    <submittedName>
        <fullName evidence="9">Type II toxin-antitoxin system VapC family toxin</fullName>
    </submittedName>
</protein>
<reference evidence="10" key="1">
    <citation type="journal article" date="2015" name="Genome Announc.">
        <title>Draft Genome Sequence of Tolypothrix boutellei Strain VB521301.</title>
        <authorList>
            <person name="Chandrababunaidu M.M."/>
            <person name="Singh D."/>
            <person name="Sen D."/>
            <person name="Bhan S."/>
            <person name="Das S."/>
            <person name="Gupta A."/>
            <person name="Adhikary S.P."/>
            <person name="Tripathy S."/>
        </authorList>
    </citation>
    <scope>NUCLEOTIDE SEQUENCE</scope>
    <source>
        <strain evidence="10">VB521301</strain>
    </source>
</reference>
<evidence type="ECO:0000256" key="3">
    <source>
        <dbReference type="ARBA" id="ARBA00022722"/>
    </source>
</evidence>
<evidence type="ECO:0000256" key="1">
    <source>
        <dbReference type="ARBA" id="ARBA00001946"/>
    </source>
</evidence>
<organism evidence="10">
    <name type="scientific">Tolypothrix bouteillei VB521301</name>
    <dbReference type="NCBI Taxonomy" id="1479485"/>
    <lineage>
        <taxon>Bacteria</taxon>
        <taxon>Bacillati</taxon>
        <taxon>Cyanobacteriota</taxon>
        <taxon>Cyanophyceae</taxon>
        <taxon>Nostocales</taxon>
        <taxon>Tolypothrichaceae</taxon>
        <taxon>Tolypothrix</taxon>
    </lineage>
</organism>